<dbReference type="EnsemblPlants" id="MELO3C032174.2.1">
    <property type="protein sequence ID" value="MELO3C032174.2.1"/>
    <property type="gene ID" value="MELO3C032174.2"/>
</dbReference>
<dbReference type="Gramene" id="MELO3C032174.2.1">
    <property type="protein sequence ID" value="MELO3C032174.2.1"/>
    <property type="gene ID" value="MELO3C032174.2"/>
</dbReference>
<organism evidence="1">
    <name type="scientific">Cucumis melo</name>
    <name type="common">Muskmelon</name>
    <dbReference type="NCBI Taxonomy" id="3656"/>
    <lineage>
        <taxon>Eukaryota</taxon>
        <taxon>Viridiplantae</taxon>
        <taxon>Streptophyta</taxon>
        <taxon>Embryophyta</taxon>
        <taxon>Tracheophyta</taxon>
        <taxon>Spermatophyta</taxon>
        <taxon>Magnoliopsida</taxon>
        <taxon>eudicotyledons</taxon>
        <taxon>Gunneridae</taxon>
        <taxon>Pentapetalae</taxon>
        <taxon>rosids</taxon>
        <taxon>fabids</taxon>
        <taxon>Cucurbitales</taxon>
        <taxon>Cucurbitaceae</taxon>
        <taxon>Benincaseae</taxon>
        <taxon>Cucumis</taxon>
    </lineage>
</organism>
<evidence type="ECO:0000313" key="1">
    <source>
        <dbReference type="EnsemblPlants" id="MELO3C032174.2.1"/>
    </source>
</evidence>
<dbReference type="AlphaFoldDB" id="A0A9I9ED70"/>
<proteinExistence type="predicted"/>
<name>A0A9I9ED70_CUCME</name>
<sequence>MAVVDLNSNEIASMILQSKITQNLLEGIHFNFGCFELDIKKISNGDIYLVKDNGDVLFGKETNNKGIVGGKANPNPSRRTLAAVVVGRHKPATSRVSHSLRKSLPRAVEVSVSRKPFRHRRQFFSSSVRSPPPGSRRRWVCSPSQSAARRCRFKRLGASVAVEASHVRSSPLSKLEDLSHVAPAVPRL</sequence>
<reference evidence="1" key="1">
    <citation type="submission" date="2023-03" db="UniProtKB">
        <authorList>
            <consortium name="EnsemblPlants"/>
        </authorList>
    </citation>
    <scope>IDENTIFICATION</scope>
</reference>
<protein>
    <submittedName>
        <fullName evidence="1">Uncharacterized protein</fullName>
    </submittedName>
</protein>
<accession>A0A9I9ED70</accession>